<feature type="binding site" evidence="4">
    <location>
        <begin position="92"/>
        <end position="99"/>
    </location>
    <ligand>
        <name>ATP</name>
        <dbReference type="ChEBI" id="CHEBI:30616"/>
    </ligand>
</feature>
<dbReference type="Pfam" id="PF01580">
    <property type="entry name" value="FtsK_SpoIIIE"/>
    <property type="match status" value="3"/>
</dbReference>
<feature type="domain" description="FtsK" evidence="6">
    <location>
        <begin position="74"/>
        <end position="276"/>
    </location>
</feature>
<evidence type="ECO:0000259" key="6">
    <source>
        <dbReference type="PROSITE" id="PS50901"/>
    </source>
</evidence>
<dbReference type="AlphaFoldDB" id="A0A4R4Y0K4"/>
<keyword evidence="1" id="KW-0677">Repeat</keyword>
<dbReference type="NCBIfam" id="TIGR03925">
    <property type="entry name" value="T7SS_EccC_b"/>
    <property type="match status" value="1"/>
</dbReference>
<proteinExistence type="predicted"/>
<dbReference type="Proteomes" id="UP000294947">
    <property type="component" value="Unassembled WGS sequence"/>
</dbReference>
<dbReference type="SUPFAM" id="SSF52540">
    <property type="entry name" value="P-loop containing nucleoside triphosphate hydrolases"/>
    <property type="match status" value="2"/>
</dbReference>
<dbReference type="InterPro" id="IPR023837">
    <property type="entry name" value="EccCb-like_Actinobacteria"/>
</dbReference>
<dbReference type="PANTHER" id="PTHR22683">
    <property type="entry name" value="SPORULATION PROTEIN RELATED"/>
    <property type="match status" value="1"/>
</dbReference>
<dbReference type="PROSITE" id="PS50901">
    <property type="entry name" value="FTSK"/>
    <property type="match status" value="3"/>
</dbReference>
<feature type="compositionally biased region" description="Pro residues" evidence="5">
    <location>
        <begin position="1"/>
        <end position="18"/>
    </location>
</feature>
<sequence length="891" mass="97397">MPPPPPPAPRPVAPPPPNAEATQVLRTPAKTEEPINLFDLVGFGDPAQAKLDQAWQPRGSEERYRIAIGVDDHGRPVHLDFKETGSAVGIFGSAGSGKSELLRTILFGLAATHSSASVNFACISREHNDQVWRSLYPIPHTALAEPMRSNDLTGRRFDEALTGLLAWQVEQFNRLDVGNFADYQRLQAESDAEPMPMLLVTVDDLPGVLRDRPGFAATIDRLVRHRRSGIKLVYTATSVEQIPQLAGATSVEQIPQLAGATSTRIVLRTSESDSVRLIGRAHDLPDAPGNGLLARPSQEPIRFRAAYTDLPHGTPRGDYFQTIPQIFAERIRGQGPPARQLILPPPGEPPAGIDLPLKATEDRGLNAKPETPLSVPIGVLDNPFHHRHEPLLLDLAGSDGNVAIVGRPRSGKSTAVRTTLLTLALTHTPAEVRFHCLDFGGGGLASLRDLPHTRVVTASHDSDFVALAVEELETLLTWREESFARHGIASVDEFRRRRREEQLGEVATDHFLVVDGWPEVHQHPGLVDRILRLARRGLSYATHVVVTANRWDDLPRELRDLAGGRIELRLADPRDSLISAEHADSVPPDKPGSGLHSGLRCAINVPVLGDELPTYADEPLPEDLDAKTRELVKRIDDSWFGARPPQLRRPPAIVACDELPSAEPGTIPLGLDGSDRPVHCSVANSAEHHLLIMGGEKSGRSTAVRTVLRGISKAYTKEQAMVLCIDFRRENHLTDLDDLLLAYIRAPKEAESALRDTVAALHKRLPGPNTGKPDWSGPEVFVVIDDYDLFGGELAKLCGMSEVLPWAAEIGLHLVLACEGHRYNNSDTIIPFVSNSATKLVLKDARCPAGLKGERGQQPRTPGEAVLTGRIDQEYQQIALRVAWIPHPLET</sequence>
<evidence type="ECO:0000256" key="5">
    <source>
        <dbReference type="SAM" id="MobiDB-lite"/>
    </source>
</evidence>
<dbReference type="InterPro" id="IPR050206">
    <property type="entry name" value="FtsK/SpoIIIE/SftA"/>
</dbReference>
<name>A0A4R4Y0K4_9PSEU</name>
<comment type="caution">
    <text evidence="7">The sequence shown here is derived from an EMBL/GenBank/DDBJ whole genome shotgun (WGS) entry which is preliminary data.</text>
</comment>
<dbReference type="GO" id="GO:0003677">
    <property type="term" value="F:DNA binding"/>
    <property type="evidence" value="ECO:0007669"/>
    <property type="project" value="InterPro"/>
</dbReference>
<feature type="binding site" evidence="4">
    <location>
        <begin position="406"/>
        <end position="413"/>
    </location>
    <ligand>
        <name>ATP</name>
        <dbReference type="ChEBI" id="CHEBI:30616"/>
    </ligand>
</feature>
<dbReference type="InterPro" id="IPR002543">
    <property type="entry name" value="FtsK_dom"/>
</dbReference>
<protein>
    <submittedName>
        <fullName evidence="7">Type VII secretion protein EccCb</fullName>
    </submittedName>
</protein>
<feature type="region of interest" description="Disordered" evidence="5">
    <location>
        <begin position="1"/>
        <end position="21"/>
    </location>
</feature>
<evidence type="ECO:0000256" key="4">
    <source>
        <dbReference type="PROSITE-ProRule" id="PRU00289"/>
    </source>
</evidence>
<keyword evidence="2 4" id="KW-0547">Nucleotide-binding</keyword>
<dbReference type="OrthoDB" id="3646069at2"/>
<dbReference type="GO" id="GO:0005524">
    <property type="term" value="F:ATP binding"/>
    <property type="evidence" value="ECO:0007669"/>
    <property type="project" value="UniProtKB-UniRule"/>
</dbReference>
<evidence type="ECO:0000313" key="8">
    <source>
        <dbReference type="Proteomes" id="UP000294947"/>
    </source>
</evidence>
<keyword evidence="3 4" id="KW-0067">ATP-binding</keyword>
<dbReference type="InterPro" id="IPR003593">
    <property type="entry name" value="AAA+_ATPase"/>
</dbReference>
<feature type="binding site" evidence="4">
    <location>
        <begin position="694"/>
        <end position="701"/>
    </location>
    <ligand>
        <name>ATP</name>
        <dbReference type="ChEBI" id="CHEBI:30616"/>
    </ligand>
</feature>
<evidence type="ECO:0000256" key="1">
    <source>
        <dbReference type="ARBA" id="ARBA00022737"/>
    </source>
</evidence>
<organism evidence="7 8">
    <name type="scientific">Saccharopolyspora elongata</name>
    <dbReference type="NCBI Taxonomy" id="2530387"/>
    <lineage>
        <taxon>Bacteria</taxon>
        <taxon>Bacillati</taxon>
        <taxon>Actinomycetota</taxon>
        <taxon>Actinomycetes</taxon>
        <taxon>Pseudonocardiales</taxon>
        <taxon>Pseudonocardiaceae</taxon>
        <taxon>Saccharopolyspora</taxon>
    </lineage>
</organism>
<accession>A0A4R4Y0K4</accession>
<evidence type="ECO:0000313" key="7">
    <source>
        <dbReference type="EMBL" id="TDD36934.1"/>
    </source>
</evidence>
<feature type="domain" description="FtsK" evidence="6">
    <location>
        <begin position="388"/>
        <end position="577"/>
    </location>
</feature>
<evidence type="ECO:0000256" key="2">
    <source>
        <dbReference type="ARBA" id="ARBA00022741"/>
    </source>
</evidence>
<gene>
    <name evidence="7" type="primary">eccCb</name>
    <name evidence="7" type="ORF">E1288_41115</name>
</gene>
<evidence type="ECO:0000256" key="3">
    <source>
        <dbReference type="ARBA" id="ARBA00022840"/>
    </source>
</evidence>
<reference evidence="7 8" key="1">
    <citation type="submission" date="2019-03" db="EMBL/GenBank/DDBJ databases">
        <title>Draft genome sequences of novel Actinobacteria.</title>
        <authorList>
            <person name="Sahin N."/>
            <person name="Ay H."/>
            <person name="Saygin H."/>
        </authorList>
    </citation>
    <scope>NUCLEOTIDE SEQUENCE [LARGE SCALE GENOMIC DNA]</scope>
    <source>
        <strain evidence="7 8">7K502</strain>
    </source>
</reference>
<dbReference type="PANTHER" id="PTHR22683:SF1">
    <property type="entry name" value="TYPE VII SECRETION SYSTEM PROTEIN ESSC"/>
    <property type="match status" value="1"/>
</dbReference>
<dbReference type="SMART" id="SM00382">
    <property type="entry name" value="AAA"/>
    <property type="match status" value="3"/>
</dbReference>
<dbReference type="InterPro" id="IPR027417">
    <property type="entry name" value="P-loop_NTPase"/>
</dbReference>
<dbReference type="EMBL" id="SMKW01000102">
    <property type="protein sequence ID" value="TDD36934.1"/>
    <property type="molecule type" value="Genomic_DNA"/>
</dbReference>
<dbReference type="Gene3D" id="3.40.50.300">
    <property type="entry name" value="P-loop containing nucleotide triphosphate hydrolases"/>
    <property type="match status" value="3"/>
</dbReference>
<feature type="domain" description="FtsK" evidence="6">
    <location>
        <begin position="675"/>
        <end position="851"/>
    </location>
</feature>
<keyword evidence="8" id="KW-1185">Reference proteome</keyword>